<proteinExistence type="predicted"/>
<dbReference type="EMBL" id="LNXU01000002">
    <property type="protein sequence ID" value="KTC77298.1"/>
    <property type="molecule type" value="Genomic_DNA"/>
</dbReference>
<dbReference type="Gene3D" id="2.30.260.10">
    <property type="entry name" value="putative xylanase like domain"/>
    <property type="match status" value="1"/>
</dbReference>
<dbReference type="Pfam" id="PF07313">
    <property type="entry name" value="AmiA-like"/>
    <property type="match status" value="1"/>
</dbReference>
<name>A0A0W0S1N8_LEGBO</name>
<sequence length="335" mass="37921">MKYTLTPLKHLMFITCLFVSFQSNAFDANSTEKQANSSIEKLYHNLSSMPNSSMPNRIDWISSQFLGVRYLLGSLGEGSTARYDQFPKYRVDAFDCDTYVNTILSLAVANSLTSFQQCINNIRYKNGTVSYLQRNHFTGLDWNQNNQRSGILEDITLTIKDQNNQPVAKVADAVINKPNWYAFKTVETIRLQRTDKVKEEKRLAELKSKGAKLEVASEKVPYLPFTALFSENKPNMYLFAQIPHGAIIEIVRPNWDLSQKIGTALNISHLGFAIRNNGQLYFREASSEYGKVVDVPLIDYLEKAQSSPTIKGINVQIVVPKRPLADCKMPVSNQT</sequence>
<protein>
    <recommendedName>
        <fullName evidence="4">DUF1460 domain-containing protein</fullName>
    </recommendedName>
</protein>
<dbReference type="Gene3D" id="1.10.287.520">
    <property type="entry name" value="Helix hairpin bin"/>
    <property type="match status" value="1"/>
</dbReference>
<evidence type="ECO:0008006" key="4">
    <source>
        <dbReference type="Google" id="ProtNLM"/>
    </source>
</evidence>
<dbReference type="RefSeq" id="WP_058457953.1">
    <property type="nucleotide sequence ID" value="NZ_CAAAIY010000026.1"/>
</dbReference>
<keyword evidence="3" id="KW-1185">Reference proteome</keyword>
<dbReference type="InterPro" id="IPR038765">
    <property type="entry name" value="Papain-like_cys_pep_sf"/>
</dbReference>
<feature type="signal peptide" evidence="1">
    <location>
        <begin position="1"/>
        <end position="25"/>
    </location>
</feature>
<gene>
    <name evidence="2" type="ORF">Lboz_0251</name>
</gene>
<dbReference type="AlphaFoldDB" id="A0A0W0S1N8"/>
<organism evidence="2 3">
    <name type="scientific">Legionella bozemanae</name>
    <name type="common">Fluoribacter bozemanae</name>
    <dbReference type="NCBI Taxonomy" id="447"/>
    <lineage>
        <taxon>Bacteria</taxon>
        <taxon>Pseudomonadati</taxon>
        <taxon>Pseudomonadota</taxon>
        <taxon>Gammaproteobacteria</taxon>
        <taxon>Legionellales</taxon>
        <taxon>Legionellaceae</taxon>
        <taxon>Legionella</taxon>
    </lineage>
</organism>
<dbReference type="PATRIC" id="fig|447.4.peg.269"/>
<dbReference type="STRING" id="447.Lboz_0251"/>
<evidence type="ECO:0000313" key="3">
    <source>
        <dbReference type="Proteomes" id="UP000054695"/>
    </source>
</evidence>
<keyword evidence="1" id="KW-0732">Signal</keyword>
<reference evidence="2 3" key="1">
    <citation type="submission" date="2015-11" db="EMBL/GenBank/DDBJ databases">
        <title>Genomic analysis of 38 Legionella species identifies large and diverse effector repertoires.</title>
        <authorList>
            <person name="Burstein D."/>
            <person name="Amaro F."/>
            <person name="Zusman T."/>
            <person name="Lifshitz Z."/>
            <person name="Cohen O."/>
            <person name="Gilbert J.A."/>
            <person name="Pupko T."/>
            <person name="Shuman H.A."/>
            <person name="Segal G."/>
        </authorList>
    </citation>
    <scope>NUCLEOTIDE SEQUENCE [LARGE SCALE GENOMIC DNA]</scope>
    <source>
        <strain evidence="2 3">WIGA</strain>
    </source>
</reference>
<evidence type="ECO:0000313" key="2">
    <source>
        <dbReference type="EMBL" id="KTC77298.1"/>
    </source>
</evidence>
<dbReference type="SUPFAM" id="SSF54001">
    <property type="entry name" value="Cysteine proteinases"/>
    <property type="match status" value="1"/>
</dbReference>
<feature type="chain" id="PRO_5006911515" description="DUF1460 domain-containing protein" evidence="1">
    <location>
        <begin position="26"/>
        <end position="335"/>
    </location>
</feature>
<comment type="caution">
    <text evidence="2">The sequence shown here is derived from an EMBL/GenBank/DDBJ whole genome shotgun (WGS) entry which is preliminary data.</text>
</comment>
<evidence type="ECO:0000256" key="1">
    <source>
        <dbReference type="SAM" id="SignalP"/>
    </source>
</evidence>
<dbReference type="OrthoDB" id="8740273at2"/>
<accession>A0A0W0S1N8</accession>
<dbReference type="Gene3D" id="1.10.3670.10">
    <property type="entry name" value="Putative xylanase like domain"/>
    <property type="match status" value="1"/>
</dbReference>
<dbReference type="Proteomes" id="UP000054695">
    <property type="component" value="Unassembled WGS sequence"/>
</dbReference>
<dbReference type="InterPro" id="IPR010846">
    <property type="entry name" value="AmiA-like"/>
</dbReference>